<dbReference type="KEGG" id="mtar:DF168_00446"/>
<keyword evidence="3 5" id="KW-0456">Lyase</keyword>
<dbReference type="Pfam" id="PF03328">
    <property type="entry name" value="HpcH_HpaI"/>
    <property type="match status" value="1"/>
</dbReference>
<dbReference type="SUPFAM" id="SSF51621">
    <property type="entry name" value="Phosphoenolpyruvate/pyruvate domain"/>
    <property type="match status" value="1"/>
</dbReference>
<dbReference type="GO" id="GO:0005737">
    <property type="term" value="C:cytoplasm"/>
    <property type="evidence" value="ECO:0007669"/>
    <property type="project" value="TreeGrafter"/>
</dbReference>
<dbReference type="AlphaFoldDB" id="A0A2Z4AD46"/>
<sequence length="258" mass="27977">MSVTVNSIRKRVLNGELLTGTFLNLGSSVTVEMSGDSGFDWILIDLEHGPSGQDSLLHLLQAASTTPASPVVRIAFNETASFKKTLDLGASGIMIPWIQNAEEAKQAVAAMRYPPLGIRGVAKSPRATGYSYNFDDYFERNHELLLTVIQIERTEALEEIEQIASVDGVDVLFIGPMDLSVSLGHPGDFQHPDQQEAYRKVIAAANKHGKSAGILLQSIEQIEPTIELGFKFIAIGSDSALVGSGMRELVSAFNKFKT</sequence>
<evidence type="ECO:0000256" key="2">
    <source>
        <dbReference type="ARBA" id="ARBA00022723"/>
    </source>
</evidence>
<dbReference type="InterPro" id="IPR005000">
    <property type="entry name" value="Aldolase/citrate-lyase_domain"/>
</dbReference>
<dbReference type="PANTHER" id="PTHR30502">
    <property type="entry name" value="2-KETO-3-DEOXY-L-RHAMNONATE ALDOLASE"/>
    <property type="match status" value="1"/>
</dbReference>
<gene>
    <name evidence="5" type="primary">hpcH_1</name>
    <name evidence="5" type="ORF">DF168_00446</name>
</gene>
<dbReference type="InterPro" id="IPR015813">
    <property type="entry name" value="Pyrv/PenolPyrv_kinase-like_dom"/>
</dbReference>
<evidence type="ECO:0000259" key="4">
    <source>
        <dbReference type="Pfam" id="PF03328"/>
    </source>
</evidence>
<organism evidence="5 6">
    <name type="scientific">Candidatus Moanibacter tarae</name>
    <dbReference type="NCBI Taxonomy" id="2200854"/>
    <lineage>
        <taxon>Bacteria</taxon>
        <taxon>Pseudomonadati</taxon>
        <taxon>Verrucomicrobiota</taxon>
        <taxon>Opitutia</taxon>
        <taxon>Puniceicoccales</taxon>
        <taxon>Puniceicoccales incertae sedis</taxon>
        <taxon>Candidatus Moanibacter</taxon>
    </lineage>
</organism>
<dbReference type="GO" id="GO:0046872">
    <property type="term" value="F:metal ion binding"/>
    <property type="evidence" value="ECO:0007669"/>
    <property type="project" value="UniProtKB-KW"/>
</dbReference>
<dbReference type="InterPro" id="IPR050251">
    <property type="entry name" value="HpcH-HpaI_aldolase"/>
</dbReference>
<dbReference type="PANTHER" id="PTHR30502:SF0">
    <property type="entry name" value="PHOSPHOENOLPYRUVATE CARBOXYLASE FAMILY PROTEIN"/>
    <property type="match status" value="1"/>
</dbReference>
<protein>
    <submittedName>
        <fullName evidence="5">4-hydroxy-2-oxo-heptane-1,7-dioate aldolase</fullName>
        <ecNumber evidence="5">4.1.2.52</ecNumber>
    </submittedName>
</protein>
<proteinExistence type="inferred from homology"/>
<dbReference type="EMBL" id="CP029803">
    <property type="protein sequence ID" value="AWT59265.1"/>
    <property type="molecule type" value="Genomic_DNA"/>
</dbReference>
<evidence type="ECO:0000313" key="5">
    <source>
        <dbReference type="EMBL" id="AWT59265.1"/>
    </source>
</evidence>
<evidence type="ECO:0000256" key="1">
    <source>
        <dbReference type="ARBA" id="ARBA00005568"/>
    </source>
</evidence>
<dbReference type="Proteomes" id="UP000247465">
    <property type="component" value="Chromosome"/>
</dbReference>
<name>A0A2Z4AD46_9BACT</name>
<evidence type="ECO:0000256" key="3">
    <source>
        <dbReference type="ARBA" id="ARBA00023239"/>
    </source>
</evidence>
<dbReference type="EC" id="4.1.2.52" evidence="5"/>
<dbReference type="Gene3D" id="3.20.20.60">
    <property type="entry name" value="Phosphoenolpyruvate-binding domains"/>
    <property type="match status" value="1"/>
</dbReference>
<reference evidence="5 6" key="1">
    <citation type="submission" date="2018-06" db="EMBL/GenBank/DDBJ databases">
        <title>Draft Genome Sequence of a Novel Marine Bacterium Related to the Verrucomicrobia.</title>
        <authorList>
            <person name="Vosseberg J."/>
            <person name="Martijn J."/>
            <person name="Ettema T.J.G."/>
        </authorList>
    </citation>
    <scope>NUCLEOTIDE SEQUENCE [LARGE SCALE GENOMIC DNA]</scope>
    <source>
        <strain evidence="5">TARA_B100001123</strain>
    </source>
</reference>
<dbReference type="InterPro" id="IPR040442">
    <property type="entry name" value="Pyrv_kinase-like_dom_sf"/>
</dbReference>
<dbReference type="GO" id="GO:0016832">
    <property type="term" value="F:aldehyde-lyase activity"/>
    <property type="evidence" value="ECO:0007669"/>
    <property type="project" value="TreeGrafter"/>
</dbReference>
<comment type="similarity">
    <text evidence="1">Belongs to the HpcH/HpaI aldolase family.</text>
</comment>
<accession>A0A2Z4AD46</accession>
<keyword evidence="2" id="KW-0479">Metal-binding</keyword>
<evidence type="ECO:0000313" key="6">
    <source>
        <dbReference type="Proteomes" id="UP000247465"/>
    </source>
</evidence>
<feature type="domain" description="HpcH/HpaI aldolase/citrate lyase" evidence="4">
    <location>
        <begin position="20"/>
        <end position="242"/>
    </location>
</feature>